<feature type="transmembrane region" description="Helical" evidence="1">
    <location>
        <begin position="86"/>
        <end position="113"/>
    </location>
</feature>
<organism evidence="2 3">
    <name type="scientific">Longicatena caecimuris</name>
    <dbReference type="NCBI Taxonomy" id="1796635"/>
    <lineage>
        <taxon>Bacteria</taxon>
        <taxon>Bacillati</taxon>
        <taxon>Bacillota</taxon>
        <taxon>Erysipelotrichia</taxon>
        <taxon>Erysipelotrichales</taxon>
        <taxon>Erysipelotrichaceae</taxon>
        <taxon>Longicatena</taxon>
    </lineage>
</organism>
<reference evidence="2 3" key="1">
    <citation type="submission" date="2019-03" db="EMBL/GenBank/DDBJ databases">
        <title>Genomic Encyclopedia of Type Strains, Phase IV (KMG-IV): sequencing the most valuable type-strain genomes for metagenomic binning, comparative biology and taxonomic classification.</title>
        <authorList>
            <person name="Goeker M."/>
        </authorList>
    </citation>
    <scope>NUCLEOTIDE SEQUENCE [LARGE SCALE GENOMIC DNA]</scope>
    <source>
        <strain evidence="2 3">DSM 29481</strain>
    </source>
</reference>
<evidence type="ECO:0000313" key="3">
    <source>
        <dbReference type="Proteomes" id="UP000295773"/>
    </source>
</evidence>
<feature type="transmembrane region" description="Helical" evidence="1">
    <location>
        <begin position="156"/>
        <end position="182"/>
    </location>
</feature>
<comment type="caution">
    <text evidence="2">The sequence shown here is derived from an EMBL/GenBank/DDBJ whole genome shotgun (WGS) entry which is preliminary data.</text>
</comment>
<proteinExistence type="predicted"/>
<dbReference type="Proteomes" id="UP000295773">
    <property type="component" value="Unassembled WGS sequence"/>
</dbReference>
<feature type="transmembrane region" description="Helical" evidence="1">
    <location>
        <begin position="125"/>
        <end position="144"/>
    </location>
</feature>
<dbReference type="AlphaFoldDB" id="A0A4R3T4V8"/>
<feature type="transmembrane region" description="Helical" evidence="1">
    <location>
        <begin position="36"/>
        <end position="55"/>
    </location>
</feature>
<protein>
    <recommendedName>
        <fullName evidence="4">GHKL domain-containing protein</fullName>
    </recommendedName>
</protein>
<dbReference type="RefSeq" id="WP_132225409.1">
    <property type="nucleotide sequence ID" value="NZ_JANKBG010000020.1"/>
</dbReference>
<feature type="transmembrane region" description="Helical" evidence="1">
    <location>
        <begin position="188"/>
        <end position="208"/>
    </location>
</feature>
<keyword evidence="1" id="KW-0812">Transmembrane</keyword>
<keyword evidence="1" id="KW-0472">Membrane</keyword>
<evidence type="ECO:0000256" key="1">
    <source>
        <dbReference type="SAM" id="Phobius"/>
    </source>
</evidence>
<name>A0A4R3T4V8_9FIRM</name>
<gene>
    <name evidence="2" type="ORF">EDD61_1217</name>
</gene>
<sequence length="273" mass="32240">MQTAYTSLNFLIYNVLLSIGIACFFDSLLERKYKKLSLPACIIICSVAALITETILIHQVVMRNIFTYVCWYFAQHIFYKGSAKRYVFHILVISCLLILSELPFDFVLLLLNGDIASFYAEHMDVIFLSLLLIYPCMVLCSRSIRKRDHLSISIDLYLWIIFLLTFFMIVLFPLFVIIGGYYKNDMRICFVLAMACLVGSVITLWGYVRKKRSELAFHNHQVFYTEVNEQYLNDVKKRNEYVRLFRHDLQNQLEIVKTLQRRKNDDATRSRRR</sequence>
<evidence type="ECO:0008006" key="4">
    <source>
        <dbReference type="Google" id="ProtNLM"/>
    </source>
</evidence>
<feature type="transmembrane region" description="Helical" evidence="1">
    <location>
        <begin position="12"/>
        <end position="29"/>
    </location>
</feature>
<keyword evidence="3" id="KW-1185">Reference proteome</keyword>
<accession>A0A4R3T4V8</accession>
<evidence type="ECO:0000313" key="2">
    <source>
        <dbReference type="EMBL" id="TCU55676.1"/>
    </source>
</evidence>
<dbReference type="EMBL" id="SMBP01000021">
    <property type="protein sequence ID" value="TCU55676.1"/>
    <property type="molecule type" value="Genomic_DNA"/>
</dbReference>
<keyword evidence="1" id="KW-1133">Transmembrane helix</keyword>